<protein>
    <recommendedName>
        <fullName evidence="4">PPPDE domain-containing protein</fullName>
    </recommendedName>
</protein>
<sequence>MGDSFSTEEAWPDMDAKEALIPVSLNIYALGTNGAGRFLNSLLSPLGTGAFHCGVEIMGCEWSFRSTPGWKGNGVFWCPPQQCKSHTFVESIHMGYCRMSDVAIMTLVQDLTSSWPAADYHVLRRNCCHFSDEVCKRLGVGGIPHRFMSLADACALPFGPLCDFVEEEEDFEVLACDLLEEEEFEILA</sequence>
<organism evidence="5">
    <name type="scientific">Alexandrium catenella</name>
    <name type="common">Red tide dinoflagellate</name>
    <name type="synonym">Gonyaulax catenella</name>
    <dbReference type="NCBI Taxonomy" id="2925"/>
    <lineage>
        <taxon>Eukaryota</taxon>
        <taxon>Sar</taxon>
        <taxon>Alveolata</taxon>
        <taxon>Dinophyceae</taxon>
        <taxon>Gonyaulacales</taxon>
        <taxon>Pyrocystaceae</taxon>
        <taxon>Alexandrium</taxon>
    </lineage>
</organism>
<keyword evidence="2" id="KW-0645">Protease</keyword>
<dbReference type="GO" id="GO:0006508">
    <property type="term" value="P:proteolysis"/>
    <property type="evidence" value="ECO:0007669"/>
    <property type="project" value="UniProtKB-KW"/>
</dbReference>
<dbReference type="Pfam" id="PF05903">
    <property type="entry name" value="Peptidase_C97"/>
    <property type="match status" value="1"/>
</dbReference>
<keyword evidence="3" id="KW-0378">Hydrolase</keyword>
<accession>A0A7S1WW80</accession>
<dbReference type="PANTHER" id="PTHR12378:SF80">
    <property type="entry name" value="IP06716P-RELATED"/>
    <property type="match status" value="1"/>
</dbReference>
<reference evidence="5" key="1">
    <citation type="submission" date="2021-01" db="EMBL/GenBank/DDBJ databases">
        <authorList>
            <person name="Corre E."/>
            <person name="Pelletier E."/>
            <person name="Niang G."/>
            <person name="Scheremetjew M."/>
            <person name="Finn R."/>
            <person name="Kale V."/>
            <person name="Holt S."/>
            <person name="Cochrane G."/>
            <person name="Meng A."/>
            <person name="Brown T."/>
            <person name="Cohen L."/>
        </authorList>
    </citation>
    <scope>NUCLEOTIDE SEQUENCE</scope>
    <source>
        <strain evidence="5">OF101</strain>
    </source>
</reference>
<dbReference type="EMBL" id="HBGE01113882">
    <property type="protein sequence ID" value="CAD9191133.1"/>
    <property type="molecule type" value="Transcribed_RNA"/>
</dbReference>
<dbReference type="InterPro" id="IPR008580">
    <property type="entry name" value="PPPDE_dom"/>
</dbReference>
<evidence type="ECO:0000256" key="1">
    <source>
        <dbReference type="ARBA" id="ARBA00008140"/>
    </source>
</evidence>
<dbReference type="Gene3D" id="3.90.1720.30">
    <property type="entry name" value="PPPDE domains"/>
    <property type="match status" value="1"/>
</dbReference>
<dbReference type="GO" id="GO:0101005">
    <property type="term" value="F:deubiquitinase activity"/>
    <property type="evidence" value="ECO:0007669"/>
    <property type="project" value="TreeGrafter"/>
</dbReference>
<dbReference type="SMART" id="SM01179">
    <property type="entry name" value="DUF862"/>
    <property type="match status" value="1"/>
</dbReference>
<gene>
    <name evidence="5" type="ORF">ACAT0790_LOCUS67908</name>
</gene>
<dbReference type="PANTHER" id="PTHR12378">
    <property type="entry name" value="DESUMOYLATING ISOPEPTIDASE"/>
    <property type="match status" value="1"/>
</dbReference>
<dbReference type="PROSITE" id="PS51858">
    <property type="entry name" value="PPPDE"/>
    <property type="match status" value="1"/>
</dbReference>
<feature type="domain" description="PPPDE" evidence="4">
    <location>
        <begin position="21"/>
        <end position="167"/>
    </location>
</feature>
<evidence type="ECO:0000256" key="2">
    <source>
        <dbReference type="ARBA" id="ARBA00022670"/>
    </source>
</evidence>
<evidence type="ECO:0000313" key="5">
    <source>
        <dbReference type="EMBL" id="CAD9191133.1"/>
    </source>
</evidence>
<dbReference type="InterPro" id="IPR042266">
    <property type="entry name" value="PPPDE_sf"/>
</dbReference>
<dbReference type="GO" id="GO:0016579">
    <property type="term" value="P:protein deubiquitination"/>
    <property type="evidence" value="ECO:0007669"/>
    <property type="project" value="TreeGrafter"/>
</dbReference>
<name>A0A7S1WW80_ALECA</name>
<dbReference type="AlphaFoldDB" id="A0A7S1WW80"/>
<proteinExistence type="inferred from homology"/>
<evidence type="ECO:0000256" key="3">
    <source>
        <dbReference type="ARBA" id="ARBA00022801"/>
    </source>
</evidence>
<evidence type="ECO:0000259" key="4">
    <source>
        <dbReference type="PROSITE" id="PS51858"/>
    </source>
</evidence>
<comment type="similarity">
    <text evidence="1">Belongs to the DeSI family.</text>
</comment>